<dbReference type="InterPro" id="IPR036873">
    <property type="entry name" value="Rhodanese-like_dom_sf"/>
</dbReference>
<feature type="transmembrane region" description="Helical" evidence="1">
    <location>
        <begin position="6"/>
        <end position="26"/>
    </location>
</feature>
<dbReference type="OrthoDB" id="1445766at2"/>
<dbReference type="PANTHER" id="PTHR43031">
    <property type="entry name" value="FAD-DEPENDENT OXIDOREDUCTASE"/>
    <property type="match status" value="1"/>
</dbReference>
<keyword evidence="1" id="KW-0472">Membrane</keyword>
<proteinExistence type="predicted"/>
<gene>
    <name evidence="3" type="ORF">GHK24_02765</name>
</gene>
<organism evidence="3 4">
    <name type="scientific">Rhodocyclus tenuis</name>
    <name type="common">Rhodospirillum tenue</name>
    <dbReference type="NCBI Taxonomy" id="1066"/>
    <lineage>
        <taxon>Bacteria</taxon>
        <taxon>Pseudomonadati</taxon>
        <taxon>Pseudomonadota</taxon>
        <taxon>Betaproteobacteria</taxon>
        <taxon>Rhodocyclales</taxon>
        <taxon>Rhodocyclaceae</taxon>
        <taxon>Rhodocyclus</taxon>
    </lineage>
</organism>
<evidence type="ECO:0000313" key="4">
    <source>
        <dbReference type="Proteomes" id="UP000480275"/>
    </source>
</evidence>
<dbReference type="CDD" id="cd00158">
    <property type="entry name" value="RHOD"/>
    <property type="match status" value="1"/>
</dbReference>
<dbReference type="EMBL" id="WIXJ01000001">
    <property type="protein sequence ID" value="MQY50702.1"/>
    <property type="molecule type" value="Genomic_DNA"/>
</dbReference>
<reference evidence="3 4" key="1">
    <citation type="submission" date="2019-10" db="EMBL/GenBank/DDBJ databases">
        <title>Whole-genome sequence of the purple nonsulfur photosynthetic bacterium Rhodocyclus tenuis.</title>
        <authorList>
            <person name="Kyndt J.A."/>
            <person name="Meyer T.E."/>
        </authorList>
    </citation>
    <scope>NUCLEOTIDE SEQUENCE [LARGE SCALE GENOMIC DNA]</scope>
    <source>
        <strain evidence="3 4">DSM 110</strain>
    </source>
</reference>
<evidence type="ECO:0000313" key="3">
    <source>
        <dbReference type="EMBL" id="MQY50702.1"/>
    </source>
</evidence>
<comment type="caution">
    <text evidence="3">The sequence shown here is derived from an EMBL/GenBank/DDBJ whole genome shotgun (WGS) entry which is preliminary data.</text>
</comment>
<name>A0A6L5JV61_RHOTE</name>
<dbReference type="SUPFAM" id="SSF52821">
    <property type="entry name" value="Rhodanese/Cell cycle control phosphatase"/>
    <property type="match status" value="1"/>
</dbReference>
<keyword evidence="1" id="KW-1133">Transmembrane helix</keyword>
<protein>
    <submittedName>
        <fullName evidence="3">Rhodanese-like domain-containing protein</fullName>
    </submittedName>
</protein>
<dbReference type="Gene3D" id="3.40.250.10">
    <property type="entry name" value="Rhodanese-like domain"/>
    <property type="match status" value="1"/>
</dbReference>
<feature type="domain" description="Rhodanese" evidence="2">
    <location>
        <begin position="44"/>
        <end position="134"/>
    </location>
</feature>
<evidence type="ECO:0000256" key="1">
    <source>
        <dbReference type="SAM" id="Phobius"/>
    </source>
</evidence>
<dbReference type="PROSITE" id="PS50206">
    <property type="entry name" value="RHODANESE_3"/>
    <property type="match status" value="1"/>
</dbReference>
<sequence length="138" mass="14820">MEFIQQNLLLVAIAVTSGAMLLATFIRRPGGKGLSPTQATLLINREDALTIDVREPAEFTAGHVADSRNIPAGQIKDRLTELEKFKERPLILICQSGARSATACAQLTKAGFTKVHSLDGGIDAWVQGGLPIRKGARK</sequence>
<dbReference type="InterPro" id="IPR001763">
    <property type="entry name" value="Rhodanese-like_dom"/>
</dbReference>
<keyword evidence="1" id="KW-0812">Transmembrane</keyword>
<dbReference type="InterPro" id="IPR050229">
    <property type="entry name" value="GlpE_sulfurtransferase"/>
</dbReference>
<dbReference type="PANTHER" id="PTHR43031:SF18">
    <property type="entry name" value="RHODANESE-RELATED SULFURTRANSFERASES"/>
    <property type="match status" value="1"/>
</dbReference>
<evidence type="ECO:0000259" key="2">
    <source>
        <dbReference type="PROSITE" id="PS50206"/>
    </source>
</evidence>
<dbReference type="Pfam" id="PF00581">
    <property type="entry name" value="Rhodanese"/>
    <property type="match status" value="1"/>
</dbReference>
<accession>A0A6L5JV61</accession>
<dbReference type="Proteomes" id="UP000480275">
    <property type="component" value="Unassembled WGS sequence"/>
</dbReference>
<dbReference type="AlphaFoldDB" id="A0A6L5JV61"/>
<dbReference type="SMART" id="SM00450">
    <property type="entry name" value="RHOD"/>
    <property type="match status" value="1"/>
</dbReference>